<dbReference type="GO" id="GO:0046872">
    <property type="term" value="F:metal ion binding"/>
    <property type="evidence" value="ECO:0007669"/>
    <property type="project" value="UniProtKB-KW"/>
</dbReference>
<evidence type="ECO:0000256" key="2">
    <source>
        <dbReference type="ARBA" id="ARBA00022723"/>
    </source>
</evidence>
<dbReference type="Gene3D" id="3.90.850.10">
    <property type="entry name" value="Fumarylacetoacetase-like, C-terminal domain"/>
    <property type="match status" value="1"/>
</dbReference>
<feature type="domain" description="Fumarylacetoacetase-like C-terminal" evidence="3">
    <location>
        <begin position="72"/>
        <end position="316"/>
    </location>
</feature>
<keyword evidence="5" id="KW-0378">Hydrolase</keyword>
<evidence type="ECO:0000256" key="1">
    <source>
        <dbReference type="ARBA" id="ARBA00010211"/>
    </source>
</evidence>
<keyword evidence="2" id="KW-0479">Metal-binding</keyword>
<dbReference type="InterPro" id="IPR018833">
    <property type="entry name" value="Rv2993c-like_N"/>
</dbReference>
<dbReference type="InterPro" id="IPR051121">
    <property type="entry name" value="FAH"/>
</dbReference>
<evidence type="ECO:0000313" key="5">
    <source>
        <dbReference type="EMBL" id="KZE32933.1"/>
    </source>
</evidence>
<dbReference type="PANTHER" id="PTHR42796">
    <property type="entry name" value="FUMARYLACETOACETATE HYDROLASE DOMAIN-CONTAINING PROTEIN 2A-RELATED"/>
    <property type="match status" value="1"/>
</dbReference>
<name>A0A161SAS8_9NEIS</name>
<dbReference type="GO" id="GO:0044281">
    <property type="term" value="P:small molecule metabolic process"/>
    <property type="evidence" value="ECO:0007669"/>
    <property type="project" value="UniProtKB-ARBA"/>
</dbReference>
<gene>
    <name evidence="5" type="ORF">AVW16_11190</name>
</gene>
<comment type="caution">
    <text evidence="5">The sequence shown here is derived from an EMBL/GenBank/DDBJ whole genome shotgun (WGS) entry which is preliminary data.</text>
</comment>
<reference evidence="6" key="1">
    <citation type="submission" date="2016-01" db="EMBL/GenBank/DDBJ databases">
        <title>Draft genome of Chromobacterium sp. F49.</title>
        <authorList>
            <person name="Hong K.W."/>
        </authorList>
    </citation>
    <scope>NUCLEOTIDE SEQUENCE [LARGE SCALE GENOMIC DNA]</scope>
    <source>
        <strain evidence="6">CN10</strain>
    </source>
</reference>
<evidence type="ECO:0000259" key="4">
    <source>
        <dbReference type="Pfam" id="PF10370"/>
    </source>
</evidence>
<dbReference type="SUPFAM" id="SSF56529">
    <property type="entry name" value="FAH"/>
    <property type="match status" value="1"/>
</dbReference>
<dbReference type="OrthoDB" id="8582489at2"/>
<keyword evidence="6" id="KW-1185">Reference proteome</keyword>
<feature type="domain" description="Rv2993c-like N-terminal" evidence="4">
    <location>
        <begin position="5"/>
        <end position="65"/>
    </location>
</feature>
<evidence type="ECO:0000259" key="3">
    <source>
        <dbReference type="Pfam" id="PF01557"/>
    </source>
</evidence>
<proteinExistence type="inferred from homology"/>
<dbReference type="AlphaFoldDB" id="A0A161SAS8"/>
<comment type="similarity">
    <text evidence="1">Belongs to the FAH family.</text>
</comment>
<dbReference type="STRING" id="1452487.AVW16_11190"/>
<dbReference type="Proteomes" id="UP000076625">
    <property type="component" value="Unassembled WGS sequence"/>
</dbReference>
<protein>
    <submittedName>
        <fullName evidence="5">Fumarylacetoacetate hydrolase</fullName>
    </submittedName>
</protein>
<dbReference type="InterPro" id="IPR011234">
    <property type="entry name" value="Fumarylacetoacetase-like_C"/>
</dbReference>
<dbReference type="GO" id="GO:0016787">
    <property type="term" value="F:hydrolase activity"/>
    <property type="evidence" value="ECO:0007669"/>
    <property type="project" value="UniProtKB-KW"/>
</dbReference>
<accession>A0A161SAS8</accession>
<organism evidence="5 6">
    <name type="scientific">Crenobacter luteus</name>
    <dbReference type="NCBI Taxonomy" id="1452487"/>
    <lineage>
        <taxon>Bacteria</taxon>
        <taxon>Pseudomonadati</taxon>
        <taxon>Pseudomonadota</taxon>
        <taxon>Betaproteobacteria</taxon>
        <taxon>Neisseriales</taxon>
        <taxon>Neisseriaceae</taxon>
        <taxon>Crenobacter</taxon>
    </lineage>
</organism>
<dbReference type="Pfam" id="PF01557">
    <property type="entry name" value="FAA_hydrolase"/>
    <property type="match status" value="1"/>
</dbReference>
<dbReference type="InterPro" id="IPR036663">
    <property type="entry name" value="Fumarylacetoacetase_C_sf"/>
</dbReference>
<sequence length="318" mass="34865">MATQLIRFLSNGTPQWGVVFGNKIAPLAGDYPTTADVVRKGRDAARQLTAAQATIDLGSVRVLPPVTANQQFICQGVNYESHVRESGLDPKNFPFNTIFTKAPSCISGPYDDVVRPAHVKLLDYEIELGLVLARDLVPGEVVSDDRLHEVLAGVTIVNDVSARDVQLPQGQFYKGKSYRTFGPTGPVLLLLEPQEWRRWRELNMTLSVNGDVRQRAYCGEMLFKPAQTLTELAAMHDMQAGDLIATGTPAGCAAKAPGKLVMFILKHFMSDAAKWKAFIAKATKNPLYLQPNDVMTLSIRTDDGALDLGQQRTKVVAK</sequence>
<dbReference type="RefSeq" id="WP_066612020.1">
    <property type="nucleotide sequence ID" value="NZ_LQQU01000017.1"/>
</dbReference>
<evidence type="ECO:0000313" key="6">
    <source>
        <dbReference type="Proteomes" id="UP000076625"/>
    </source>
</evidence>
<dbReference type="PANTHER" id="PTHR42796:SF4">
    <property type="entry name" value="FUMARYLACETOACETATE HYDROLASE DOMAIN-CONTAINING PROTEIN 2A"/>
    <property type="match status" value="1"/>
</dbReference>
<dbReference type="EMBL" id="LQQU01000017">
    <property type="protein sequence ID" value="KZE32933.1"/>
    <property type="molecule type" value="Genomic_DNA"/>
</dbReference>
<dbReference type="Pfam" id="PF10370">
    <property type="entry name" value="Rv2993c-like_N"/>
    <property type="match status" value="1"/>
</dbReference>